<dbReference type="InterPro" id="IPR003607">
    <property type="entry name" value="HD/PDEase_dom"/>
</dbReference>
<dbReference type="InterPro" id="IPR037522">
    <property type="entry name" value="HD_GYP_dom"/>
</dbReference>
<feature type="modified residue" description="4-aspartylphosphate" evidence="1">
    <location>
        <position position="57"/>
    </location>
</feature>
<keyword evidence="5" id="KW-1185">Reference proteome</keyword>
<dbReference type="PANTHER" id="PTHR45228:SF4">
    <property type="entry name" value="LIPOPROTEIN"/>
    <property type="match status" value="1"/>
</dbReference>
<dbReference type="SMART" id="SM00471">
    <property type="entry name" value="HDc"/>
    <property type="match status" value="1"/>
</dbReference>
<dbReference type="PANTHER" id="PTHR45228">
    <property type="entry name" value="CYCLIC DI-GMP PHOSPHODIESTERASE TM_0186-RELATED"/>
    <property type="match status" value="1"/>
</dbReference>
<evidence type="ECO:0000259" key="3">
    <source>
        <dbReference type="PROSITE" id="PS51832"/>
    </source>
</evidence>
<dbReference type="RefSeq" id="WP_259095487.1">
    <property type="nucleotide sequence ID" value="NZ_CP130454.1"/>
</dbReference>
<dbReference type="Pfam" id="PF13487">
    <property type="entry name" value="HD_5"/>
    <property type="match status" value="1"/>
</dbReference>
<comment type="caution">
    <text evidence="4">The sequence shown here is derived from an EMBL/GenBank/DDBJ whole genome shotgun (WGS) entry which is preliminary data.</text>
</comment>
<dbReference type="SUPFAM" id="SSF52172">
    <property type="entry name" value="CheY-like"/>
    <property type="match status" value="1"/>
</dbReference>
<dbReference type="InterPro" id="IPR011006">
    <property type="entry name" value="CheY-like_superfamily"/>
</dbReference>
<dbReference type="Gene3D" id="1.10.3210.10">
    <property type="entry name" value="Hypothetical protein af1432"/>
    <property type="match status" value="1"/>
</dbReference>
<proteinExistence type="predicted"/>
<evidence type="ECO:0000313" key="5">
    <source>
        <dbReference type="Proteomes" id="UP001204798"/>
    </source>
</evidence>
<dbReference type="Proteomes" id="UP001204798">
    <property type="component" value="Unassembled WGS sequence"/>
</dbReference>
<evidence type="ECO:0000313" key="4">
    <source>
        <dbReference type="EMBL" id="MCS3919250.1"/>
    </source>
</evidence>
<dbReference type="PROSITE" id="PS51832">
    <property type="entry name" value="HD_GYP"/>
    <property type="match status" value="1"/>
</dbReference>
<dbReference type="CDD" id="cd00077">
    <property type="entry name" value="HDc"/>
    <property type="match status" value="1"/>
</dbReference>
<accession>A0ABT2EMS2</accession>
<feature type="domain" description="HD-GYP" evidence="3">
    <location>
        <begin position="271"/>
        <end position="466"/>
    </location>
</feature>
<dbReference type="Gene3D" id="3.40.50.2300">
    <property type="match status" value="1"/>
</dbReference>
<feature type="domain" description="Response regulatory" evidence="2">
    <location>
        <begin position="8"/>
        <end position="123"/>
    </location>
</feature>
<dbReference type="SMART" id="SM00448">
    <property type="entry name" value="REC"/>
    <property type="match status" value="1"/>
</dbReference>
<sequence length="476" mass="53786">MTKGWTPRVLIVEDEGMVNRLYGHALEQNGFAVVQVGTGEAAIEAALEQPFDIAVIDLRLPGKLDGLTTYRTLKAIHPSIKGIIITGYGNRQLLIEALRLGVDGWLEKPVTVTDLVEAVRRAILSETRQFQQHGWHPPSPSDKSALLKLFLQMLMATTVSNVGILWLVDSDEQYIRPQIVLGEKIPPIPPIQYTLSSEWLITLRATMDEITSSPCLIVPIRWQGETLGAVGLCRYRLSSVPYSQSDLHYLERFAEWLAPLLLAWLYPIEVLTNLTVLLESLTGLLHGQVEPTEQHHPQRLRLIVQKLGKALGLSPSKLVLLELAATLHDLGKLFLPSHILSKPGELTEEERRLIQQHPVYSEQFLRRLGLPKNIALWVRWHHERYDGNGYPDRRRADEIPLEAQIISVAETLDTLLSPRPYKPPLSFDEALNRIREERGKQFSPVVVDALEEIAEELKELLQPQVREQEKIFSAGS</sequence>
<dbReference type="Pfam" id="PF00072">
    <property type="entry name" value="Response_reg"/>
    <property type="match status" value="1"/>
</dbReference>
<dbReference type="PROSITE" id="PS50110">
    <property type="entry name" value="RESPONSE_REGULATORY"/>
    <property type="match status" value="1"/>
</dbReference>
<organism evidence="4 5">
    <name type="scientific">Candidatus Fervidibacter sacchari</name>
    <dbReference type="NCBI Taxonomy" id="1448929"/>
    <lineage>
        <taxon>Bacteria</taxon>
        <taxon>Candidatus Fervidibacterota</taxon>
        <taxon>Candidatus Fervidibacter</taxon>
    </lineage>
</organism>
<protein>
    <submittedName>
        <fullName evidence="4">Response regulator RpfG family c-di-GMP phosphodiesterase</fullName>
    </submittedName>
</protein>
<dbReference type="SUPFAM" id="SSF55781">
    <property type="entry name" value="GAF domain-like"/>
    <property type="match status" value="1"/>
</dbReference>
<dbReference type="InterPro" id="IPR001789">
    <property type="entry name" value="Sig_transdc_resp-reg_receiver"/>
</dbReference>
<dbReference type="EMBL" id="JANUCP010000003">
    <property type="protein sequence ID" value="MCS3919250.1"/>
    <property type="molecule type" value="Genomic_DNA"/>
</dbReference>
<name>A0ABT2EMS2_9BACT</name>
<gene>
    <name evidence="4" type="ORF">M2350_001663</name>
</gene>
<dbReference type="InterPro" id="IPR052020">
    <property type="entry name" value="Cyclic_di-GMP/3'3'-cGAMP_PDE"/>
</dbReference>
<evidence type="ECO:0000259" key="2">
    <source>
        <dbReference type="PROSITE" id="PS50110"/>
    </source>
</evidence>
<keyword evidence="1" id="KW-0597">Phosphoprotein</keyword>
<dbReference type="SUPFAM" id="SSF109604">
    <property type="entry name" value="HD-domain/PDEase-like"/>
    <property type="match status" value="1"/>
</dbReference>
<evidence type="ECO:0000256" key="1">
    <source>
        <dbReference type="PROSITE-ProRule" id="PRU00169"/>
    </source>
</evidence>
<dbReference type="CDD" id="cd00156">
    <property type="entry name" value="REC"/>
    <property type="match status" value="1"/>
</dbReference>
<reference evidence="4 5" key="1">
    <citation type="submission" date="2022-08" db="EMBL/GenBank/DDBJ databases">
        <title>Bacterial and archaeal communities from various locations to study Microbial Dark Matter (Phase II).</title>
        <authorList>
            <person name="Stepanauskas R."/>
        </authorList>
    </citation>
    <scope>NUCLEOTIDE SEQUENCE [LARGE SCALE GENOMIC DNA]</scope>
    <source>
        <strain evidence="4 5">PD1</strain>
    </source>
</reference>